<dbReference type="EMBL" id="BQXU01000016">
    <property type="protein sequence ID" value="GKT46624.1"/>
    <property type="molecule type" value="Genomic_DNA"/>
</dbReference>
<protein>
    <recommendedName>
        <fullName evidence="4">BTB domain-containing protein</fullName>
    </recommendedName>
</protein>
<sequence length="98" mass="10709">MTNADQQLSSDSAESAAPSELVTYDKDGDLTVRVGPKLKPYRIDSKTLCRSSPIFKKMLYGGFAESRPSNGSDWTIALPDDHCRSIGFYLASSMGLSR</sequence>
<evidence type="ECO:0000256" key="1">
    <source>
        <dbReference type="SAM" id="MobiDB-lite"/>
    </source>
</evidence>
<proteinExistence type="predicted"/>
<feature type="region of interest" description="Disordered" evidence="1">
    <location>
        <begin position="1"/>
        <end position="22"/>
    </location>
</feature>
<keyword evidence="3" id="KW-1185">Reference proteome</keyword>
<dbReference type="GeneID" id="73327607"/>
<evidence type="ECO:0008006" key="4">
    <source>
        <dbReference type="Google" id="ProtNLM"/>
    </source>
</evidence>
<feature type="compositionally biased region" description="Low complexity" evidence="1">
    <location>
        <begin position="9"/>
        <end position="20"/>
    </location>
</feature>
<organism evidence="2 3">
    <name type="scientific">Colletotrichum spaethianum</name>
    <dbReference type="NCBI Taxonomy" id="700344"/>
    <lineage>
        <taxon>Eukaryota</taxon>
        <taxon>Fungi</taxon>
        <taxon>Dikarya</taxon>
        <taxon>Ascomycota</taxon>
        <taxon>Pezizomycotina</taxon>
        <taxon>Sordariomycetes</taxon>
        <taxon>Hypocreomycetidae</taxon>
        <taxon>Glomerellales</taxon>
        <taxon>Glomerellaceae</taxon>
        <taxon>Colletotrichum</taxon>
        <taxon>Colletotrichum spaethianum species complex</taxon>
    </lineage>
</organism>
<dbReference type="Gene3D" id="3.30.710.10">
    <property type="entry name" value="Potassium Channel Kv1.1, Chain A"/>
    <property type="match status" value="1"/>
</dbReference>
<accession>A0AA37P804</accession>
<dbReference type="InterPro" id="IPR011333">
    <property type="entry name" value="SKP1/BTB/POZ_sf"/>
</dbReference>
<dbReference type="Proteomes" id="UP001055115">
    <property type="component" value="Unassembled WGS sequence"/>
</dbReference>
<reference evidence="2 3" key="1">
    <citation type="submission" date="2022-03" db="EMBL/GenBank/DDBJ databases">
        <title>Genome data of Colletotrichum spp.</title>
        <authorList>
            <person name="Utami Y.D."/>
            <person name="Hiruma K."/>
        </authorList>
    </citation>
    <scope>NUCLEOTIDE SEQUENCE [LARGE SCALE GENOMIC DNA]</scope>
    <source>
        <strain evidence="2 3">MAFF 239500</strain>
    </source>
</reference>
<evidence type="ECO:0000313" key="2">
    <source>
        <dbReference type="EMBL" id="GKT46624.1"/>
    </source>
</evidence>
<dbReference type="AlphaFoldDB" id="A0AA37P804"/>
<dbReference type="RefSeq" id="XP_049128974.1">
    <property type="nucleotide sequence ID" value="XM_049273017.1"/>
</dbReference>
<comment type="caution">
    <text evidence="2">The sequence shown here is derived from an EMBL/GenBank/DDBJ whole genome shotgun (WGS) entry which is preliminary data.</text>
</comment>
<gene>
    <name evidence="2" type="ORF">ColSpa_06805</name>
</gene>
<name>A0AA37P804_9PEZI</name>
<evidence type="ECO:0000313" key="3">
    <source>
        <dbReference type="Proteomes" id="UP001055115"/>
    </source>
</evidence>